<evidence type="ECO:0000259" key="2">
    <source>
        <dbReference type="Pfam" id="PF20434"/>
    </source>
</evidence>
<dbReference type="EMBL" id="FOJI01000010">
    <property type="protein sequence ID" value="SEW32920.1"/>
    <property type="molecule type" value="Genomic_DNA"/>
</dbReference>
<name>A0A1I0QZ43_9FIRM</name>
<keyword evidence="4" id="KW-1185">Reference proteome</keyword>
<protein>
    <submittedName>
        <fullName evidence="3">Acetyl esterase/lipase</fullName>
    </submittedName>
</protein>
<organism evidence="3 4">
    <name type="scientific">[Clostridium] fimetarium</name>
    <dbReference type="NCBI Taxonomy" id="99656"/>
    <lineage>
        <taxon>Bacteria</taxon>
        <taxon>Bacillati</taxon>
        <taxon>Bacillota</taxon>
        <taxon>Clostridia</taxon>
        <taxon>Lachnospirales</taxon>
        <taxon>Lachnospiraceae</taxon>
    </lineage>
</organism>
<feature type="domain" description="BD-FAE-like" evidence="2">
    <location>
        <begin position="31"/>
        <end position="229"/>
    </location>
</feature>
<accession>A0A1I0QZ43</accession>
<keyword evidence="1" id="KW-0378">Hydrolase</keyword>
<dbReference type="AlphaFoldDB" id="A0A1I0QZ43"/>
<dbReference type="PANTHER" id="PTHR48081:SF6">
    <property type="entry name" value="PEPTIDASE S9 PROLYL OLIGOPEPTIDASE CATALYTIC DOMAIN-CONTAINING PROTEIN"/>
    <property type="match status" value="1"/>
</dbReference>
<evidence type="ECO:0000256" key="1">
    <source>
        <dbReference type="ARBA" id="ARBA00022801"/>
    </source>
</evidence>
<dbReference type="Proteomes" id="UP000199701">
    <property type="component" value="Unassembled WGS sequence"/>
</dbReference>
<dbReference type="Pfam" id="PF20434">
    <property type="entry name" value="BD-FAE"/>
    <property type="match status" value="1"/>
</dbReference>
<dbReference type="SUPFAM" id="SSF53474">
    <property type="entry name" value="alpha/beta-Hydrolases"/>
    <property type="match status" value="2"/>
</dbReference>
<dbReference type="InterPro" id="IPR049492">
    <property type="entry name" value="BD-FAE-like_dom"/>
</dbReference>
<dbReference type="STRING" id="99656.SAMN05421659_11038"/>
<dbReference type="InterPro" id="IPR050300">
    <property type="entry name" value="GDXG_lipolytic_enzyme"/>
</dbReference>
<evidence type="ECO:0000313" key="3">
    <source>
        <dbReference type="EMBL" id="SEW32920.1"/>
    </source>
</evidence>
<dbReference type="PANTHER" id="PTHR48081">
    <property type="entry name" value="AB HYDROLASE SUPERFAMILY PROTEIN C4A8.06C"/>
    <property type="match status" value="1"/>
</dbReference>
<reference evidence="3 4" key="1">
    <citation type="submission" date="2016-10" db="EMBL/GenBank/DDBJ databases">
        <authorList>
            <person name="de Groot N.N."/>
        </authorList>
    </citation>
    <scope>NUCLEOTIDE SEQUENCE [LARGE SCALE GENOMIC DNA]</scope>
    <source>
        <strain evidence="3 4">DSM 9179</strain>
    </source>
</reference>
<dbReference type="GO" id="GO:0016787">
    <property type="term" value="F:hydrolase activity"/>
    <property type="evidence" value="ECO:0007669"/>
    <property type="project" value="UniProtKB-KW"/>
</dbReference>
<proteinExistence type="predicted"/>
<evidence type="ECO:0000313" key="4">
    <source>
        <dbReference type="Proteomes" id="UP000199701"/>
    </source>
</evidence>
<dbReference type="OrthoDB" id="9794725at2"/>
<dbReference type="RefSeq" id="WP_092454728.1">
    <property type="nucleotide sequence ID" value="NZ_FOJI01000010.1"/>
</dbReference>
<sequence>MLHETINIDIDYEALEIKHNDNKAIITTYILDSYPEYQGERKRPLVIICPGGGYEHHSPREGEAIAIKMNSFGFNACILKYSLIPNELPCALFEAAYTIAYARAHADEWSIDPNKIVIAGFSSGGHVAASLGTMWNKDILKDFVNNTLKLTQKDIRPNGILLGYPVITSGEYAHRPSFVRILGKDYDKKLELVSLENRVDADTPITFLWHTVQDGSVAMENSLLFANALRKNKVPFELHIFPNGSHGLGLATRETDMKDGSKFQPECACWVDMFKVWVEKNI</sequence>
<dbReference type="InterPro" id="IPR029058">
    <property type="entry name" value="AB_hydrolase_fold"/>
</dbReference>
<gene>
    <name evidence="3" type="ORF">SAMN05421659_11038</name>
</gene>
<dbReference type="Gene3D" id="3.40.50.1820">
    <property type="entry name" value="alpha/beta hydrolase"/>
    <property type="match status" value="1"/>
</dbReference>